<accession>A0A0M3I9U1</accession>
<evidence type="ECO:0000313" key="1">
    <source>
        <dbReference type="Proteomes" id="UP000036681"/>
    </source>
</evidence>
<evidence type="ECO:0000313" key="2">
    <source>
        <dbReference type="WBParaSite" id="ALUE_0001426501-mRNA-1"/>
    </source>
</evidence>
<sequence length="91" mass="12094">METRNISYCKRPIQRPNVQYNGHLSTKYWRKKKDCYYYCPQYYHYYLYHYHYLYPFSLHCYHYYYYYYYRHHYHFLSYRYSCIIFPSKYVY</sequence>
<keyword evidence="1" id="KW-1185">Reference proteome</keyword>
<protein>
    <submittedName>
        <fullName evidence="2">Uncharacterized protein</fullName>
    </submittedName>
</protein>
<proteinExistence type="predicted"/>
<reference evidence="2" key="1">
    <citation type="submission" date="2017-02" db="UniProtKB">
        <authorList>
            <consortium name="WormBaseParasite"/>
        </authorList>
    </citation>
    <scope>IDENTIFICATION</scope>
</reference>
<dbReference type="WBParaSite" id="ALUE_0001426501-mRNA-1">
    <property type="protein sequence ID" value="ALUE_0001426501-mRNA-1"/>
    <property type="gene ID" value="ALUE_0001426501"/>
</dbReference>
<name>A0A0M3I9U1_ASCLU</name>
<organism evidence="1 2">
    <name type="scientific">Ascaris lumbricoides</name>
    <name type="common">Giant roundworm</name>
    <dbReference type="NCBI Taxonomy" id="6252"/>
    <lineage>
        <taxon>Eukaryota</taxon>
        <taxon>Metazoa</taxon>
        <taxon>Ecdysozoa</taxon>
        <taxon>Nematoda</taxon>
        <taxon>Chromadorea</taxon>
        <taxon>Rhabditida</taxon>
        <taxon>Spirurina</taxon>
        <taxon>Ascaridomorpha</taxon>
        <taxon>Ascaridoidea</taxon>
        <taxon>Ascarididae</taxon>
        <taxon>Ascaris</taxon>
    </lineage>
</organism>
<dbReference type="AlphaFoldDB" id="A0A0M3I9U1"/>
<dbReference type="Proteomes" id="UP000036681">
    <property type="component" value="Unplaced"/>
</dbReference>